<dbReference type="SUPFAM" id="SSF54427">
    <property type="entry name" value="NTF2-like"/>
    <property type="match status" value="1"/>
</dbReference>
<name>A0ABV3S9H1_9GAMM</name>
<keyword evidence="3" id="KW-1185">Reference proteome</keyword>
<gene>
    <name evidence="2" type="ORF">V6X64_07230</name>
</gene>
<evidence type="ECO:0000313" key="3">
    <source>
        <dbReference type="Proteomes" id="UP001556653"/>
    </source>
</evidence>
<dbReference type="EMBL" id="JBAKFJ010000001">
    <property type="protein sequence ID" value="MEX0386777.1"/>
    <property type="molecule type" value="Genomic_DNA"/>
</dbReference>
<comment type="caution">
    <text evidence="2">The sequence shown here is derived from an EMBL/GenBank/DDBJ whole genome shotgun (WGS) entry which is preliminary data.</text>
</comment>
<dbReference type="InterPro" id="IPR037401">
    <property type="entry name" value="SnoaL-like"/>
</dbReference>
<proteinExistence type="predicted"/>
<dbReference type="Pfam" id="PF12680">
    <property type="entry name" value="SnoaL_2"/>
    <property type="match status" value="1"/>
</dbReference>
<dbReference type="Gene3D" id="3.10.450.50">
    <property type="match status" value="1"/>
</dbReference>
<feature type="domain" description="SnoaL-like" evidence="1">
    <location>
        <begin position="9"/>
        <end position="110"/>
    </location>
</feature>
<sequence>MTALQRYGEFFSAMQPEDLDRLDAVFVENARFRDPFNEVNGIGGIRAVFEHMYANCAEARFEVLESVGDERLGYLRWRLHFRLRRDKAPRRPLEGVSRVVFAEDGRVREHVDYWDAAGELYEQFPVIGGLMRWLRSRLAVDSGG</sequence>
<dbReference type="InterPro" id="IPR032710">
    <property type="entry name" value="NTF2-like_dom_sf"/>
</dbReference>
<organism evidence="2 3">
    <name type="scientific">Spiribacter onubensis</name>
    <dbReference type="NCBI Taxonomy" id="3122420"/>
    <lineage>
        <taxon>Bacteria</taxon>
        <taxon>Pseudomonadati</taxon>
        <taxon>Pseudomonadota</taxon>
        <taxon>Gammaproteobacteria</taxon>
        <taxon>Chromatiales</taxon>
        <taxon>Ectothiorhodospiraceae</taxon>
        <taxon>Spiribacter</taxon>
    </lineage>
</organism>
<dbReference type="RefSeq" id="WP_367967239.1">
    <property type="nucleotide sequence ID" value="NZ_JBAKFI010000002.1"/>
</dbReference>
<evidence type="ECO:0000259" key="1">
    <source>
        <dbReference type="Pfam" id="PF12680"/>
    </source>
</evidence>
<evidence type="ECO:0000313" key="2">
    <source>
        <dbReference type="EMBL" id="MEX0386777.1"/>
    </source>
</evidence>
<reference evidence="2 3" key="1">
    <citation type="submission" date="2024-02" db="EMBL/GenBank/DDBJ databases">
        <title>New especies of Spiribacter isolated from saline water.</title>
        <authorList>
            <person name="Leon M.J."/>
            <person name="De La Haba R."/>
            <person name="Sanchez-Porro C."/>
            <person name="Ventosa A."/>
        </authorList>
    </citation>
    <scope>NUCLEOTIDE SEQUENCE [LARGE SCALE GENOMIC DNA]</scope>
    <source>
        <strain evidence="3">ag22IC4-227</strain>
    </source>
</reference>
<dbReference type="Proteomes" id="UP001556653">
    <property type="component" value="Unassembled WGS sequence"/>
</dbReference>
<accession>A0ABV3S9H1</accession>
<protein>
    <submittedName>
        <fullName evidence="2">Nuclear transport factor 2 family protein</fullName>
    </submittedName>
</protein>